<dbReference type="Proteomes" id="UP000812982">
    <property type="component" value="Unassembled WGS sequence"/>
</dbReference>
<gene>
    <name evidence="1" type="ORF">FR943_14905</name>
</gene>
<proteinExistence type="predicted"/>
<evidence type="ECO:0000313" key="2">
    <source>
        <dbReference type="Proteomes" id="UP000812982"/>
    </source>
</evidence>
<evidence type="ECO:0000313" key="1">
    <source>
        <dbReference type="EMBL" id="MBU9765127.1"/>
    </source>
</evidence>
<accession>A0ABS6KNF8</accession>
<dbReference type="EMBL" id="VOMB01000017">
    <property type="protein sequence ID" value="MBU9765127.1"/>
    <property type="molecule type" value="Genomic_DNA"/>
</dbReference>
<keyword evidence="2" id="KW-1185">Reference proteome</keyword>
<reference evidence="1 2" key="1">
    <citation type="journal article" date="2021" name="Sci. Rep.">
        <title>Phenotypic and genomic hallmarks of a novel, potentially pathogenic rapidly growing Mycobacterium species related to the Mycobacterium fortuitum complex.</title>
        <authorList>
            <person name="Gharbi R."/>
            <person name="Khanna V."/>
            <person name="Frigui W."/>
            <person name="Mhenni B."/>
            <person name="Brosch R."/>
            <person name="Mardassi H."/>
        </authorList>
    </citation>
    <scope>NUCLEOTIDE SEQUENCE [LARGE SCALE GENOMIC DNA]</scope>
    <source>
        <strain evidence="1 2">TNTM28</strain>
    </source>
</reference>
<protein>
    <submittedName>
        <fullName evidence="1">Uncharacterized protein</fullName>
    </submittedName>
</protein>
<name>A0ABS6KNF8_9MYCO</name>
<sequence>MVFPEVVHEWRVPLFGEASSEVPGGWVAALAAIARDLRCRRQGRAVSFDGVEWALTVFSNRSVSIGFTSLTDEVDLGSFSVGRGFAFDTTSEQAMVWVASVVQDELAGHEFVQWPSHNQGLLAPDIRSGAAVWVDGADRVVAPIGALCDDSL</sequence>
<comment type="caution">
    <text evidence="1">The sequence shown here is derived from an EMBL/GenBank/DDBJ whole genome shotgun (WGS) entry which is preliminary data.</text>
</comment>
<dbReference type="RefSeq" id="WP_217158454.1">
    <property type="nucleotide sequence ID" value="NZ_VOMB01000017.1"/>
</dbReference>
<organism evidence="1 2">
    <name type="scientific">[Mycobacterium] fortunisiensis</name>
    <dbReference type="NCBI Taxonomy" id="2600579"/>
    <lineage>
        <taxon>Bacteria</taxon>
        <taxon>Bacillati</taxon>
        <taxon>Actinomycetota</taxon>
        <taxon>Actinomycetes</taxon>
        <taxon>Mycobacteriales</taxon>
        <taxon>Mycobacteriaceae</taxon>
        <taxon>Mycolicibacterium</taxon>
    </lineage>
</organism>